<accession>A0A9P5RZY2</accession>
<proteinExistence type="predicted"/>
<reference evidence="1" key="1">
    <citation type="journal article" date="2020" name="Fungal Divers.">
        <title>Resolving the Mortierellaceae phylogeny through synthesis of multi-gene phylogenetics and phylogenomics.</title>
        <authorList>
            <person name="Vandepol N."/>
            <person name="Liber J."/>
            <person name="Desiro A."/>
            <person name="Na H."/>
            <person name="Kennedy M."/>
            <person name="Barry K."/>
            <person name="Grigoriev I.V."/>
            <person name="Miller A.N."/>
            <person name="O'Donnell K."/>
            <person name="Stajich J.E."/>
            <person name="Bonito G."/>
        </authorList>
    </citation>
    <scope>NUCLEOTIDE SEQUENCE</scope>
    <source>
        <strain evidence="1">NRRL 6426</strain>
    </source>
</reference>
<comment type="caution">
    <text evidence="1">The sequence shown here is derived from an EMBL/GenBank/DDBJ whole genome shotgun (WGS) entry which is preliminary data.</text>
</comment>
<keyword evidence="2" id="KW-1185">Reference proteome</keyword>
<organism evidence="1 2">
    <name type="scientific">Linnemannia schmuckeri</name>
    <dbReference type="NCBI Taxonomy" id="64567"/>
    <lineage>
        <taxon>Eukaryota</taxon>
        <taxon>Fungi</taxon>
        <taxon>Fungi incertae sedis</taxon>
        <taxon>Mucoromycota</taxon>
        <taxon>Mortierellomycotina</taxon>
        <taxon>Mortierellomycetes</taxon>
        <taxon>Mortierellales</taxon>
        <taxon>Mortierellaceae</taxon>
        <taxon>Linnemannia</taxon>
    </lineage>
</organism>
<evidence type="ECO:0000313" key="2">
    <source>
        <dbReference type="Proteomes" id="UP000748756"/>
    </source>
</evidence>
<evidence type="ECO:0000313" key="1">
    <source>
        <dbReference type="EMBL" id="KAF9149960.1"/>
    </source>
</evidence>
<sequence length="604" mass="67324">MSGATAIPTNISATTKALAVPEVLSYVLIAAGKRYLPKFRLVSHSFLQACVPFFFIRIPDHYFYSRRALSSDHLNIIHNAGQLLRSLGLVNEDFASFDAFASSLRLQSLRLAFNNPTPTALPTNRVFGPLFREGATLGAHLTELSINVWGDSFKGSMDEWNAHVSPRCLLDPKSGLDSPLGLVLSRLLTLEFVNAYEQNPRPMLWATMVDILQNVCPKLTKLNVRRIPLEFKLNDAAPSVFLLPFTATLPPLQDFPPPDVFPGITTLLLDTTSLTIQELIQLNSIFPSVECVSIHIKNNDRPLPPIDPTVVLSFKTVTLTCVDSNGIVALLPILPHMTSLSLERYSGEFNMRSMVLAFKSIGGRNRFKLLAFPFPWAAASLRDFMQLECFRSLESLELWNSSEAFLKAIDTEESSESQAGSELSTAPPAIITAISPSTTAVTTTGTEVPVAEQKQALPVFLDTIRVLRLKTYISRRSIKLTTTQTSILNVLLKKMPCLEHFSLQRELLPDLSVFDGLARNQPPLRYLSIAIAASTGFLTPEMVSTQILDRYVPDMENMHLSLEGPRAIMERPWVKELSRWFDGESDRRSEYDPVGIYLSMCYWG</sequence>
<dbReference type="Proteomes" id="UP000748756">
    <property type="component" value="Unassembled WGS sequence"/>
</dbReference>
<name>A0A9P5RZY2_9FUNG</name>
<dbReference type="SUPFAM" id="SSF52047">
    <property type="entry name" value="RNI-like"/>
    <property type="match status" value="1"/>
</dbReference>
<gene>
    <name evidence="1" type="ORF">BG015_008222</name>
</gene>
<dbReference type="AlphaFoldDB" id="A0A9P5RZY2"/>
<dbReference type="EMBL" id="JAAAUQ010000469">
    <property type="protein sequence ID" value="KAF9149960.1"/>
    <property type="molecule type" value="Genomic_DNA"/>
</dbReference>
<protein>
    <submittedName>
        <fullName evidence="1">Uncharacterized protein</fullName>
    </submittedName>
</protein>
<dbReference type="OrthoDB" id="2419396at2759"/>